<dbReference type="Gene3D" id="3.40.309.10">
    <property type="entry name" value="Aldehyde Dehydrogenase, Chain A, domain 2"/>
    <property type="match status" value="1"/>
</dbReference>
<organism evidence="8 9">
    <name type="scientific">Desulfoluna spongiiphila</name>
    <dbReference type="NCBI Taxonomy" id="419481"/>
    <lineage>
        <taxon>Bacteria</taxon>
        <taxon>Pseudomonadati</taxon>
        <taxon>Thermodesulfobacteriota</taxon>
        <taxon>Desulfobacteria</taxon>
        <taxon>Desulfobacterales</taxon>
        <taxon>Desulfolunaceae</taxon>
        <taxon>Desulfoluna</taxon>
    </lineage>
</organism>
<feature type="active site" evidence="4 5">
    <location>
        <position position="247"/>
    </location>
</feature>
<gene>
    <name evidence="8" type="ORF">SAMN05216233_103214</name>
</gene>
<dbReference type="STRING" id="419481.SAMN05216233_103214"/>
<dbReference type="Proteomes" id="UP000198870">
    <property type="component" value="Unassembled WGS sequence"/>
</dbReference>
<dbReference type="PIRSF" id="PIRSF036492">
    <property type="entry name" value="ALDH"/>
    <property type="match status" value="1"/>
</dbReference>
<proteinExistence type="inferred from homology"/>
<dbReference type="InterPro" id="IPR012394">
    <property type="entry name" value="Aldehyde_DH_NAD(P)"/>
</dbReference>
<dbReference type="OrthoDB" id="9762436at2"/>
<dbReference type="GO" id="GO:0016620">
    <property type="term" value="F:oxidoreductase activity, acting on the aldehyde or oxo group of donors, NAD or NADP as acceptor"/>
    <property type="evidence" value="ECO:0007669"/>
    <property type="project" value="InterPro"/>
</dbReference>
<dbReference type="AlphaFoldDB" id="A0A1G5CUN9"/>
<dbReference type="Pfam" id="PF00171">
    <property type="entry name" value="Aldedh"/>
    <property type="match status" value="1"/>
</dbReference>
<dbReference type="PROSITE" id="PS00070">
    <property type="entry name" value="ALDEHYDE_DEHYDR_CYS"/>
    <property type="match status" value="1"/>
</dbReference>
<sequence length="531" mass="57418">MSGSMEAQVLPDNEATPCCNAVTGELLGHSPLHTTEELKEAIAAGRQAQATWAALPVKERVRRMMPVREYMMANLDELAETVARDVGKTRIDALVSEIVPAMMALTYYCGKAKGFLKPRGMMPGNIFFANKWSKIHRVPFGVIGIISPWNYPFSIPFSEVVMGLLAGNAVVLKTASETQAVGLALKECLEAADLPKGLFSFINMPGRVAGDAFLESGVDKLFFTGSVPVGKILMAKAAETLTPVSLELGGNDAMLVCEDADLHRAVNGAVWAGLQNAGQSCGGVERIYVHAAVYEPFMKILKTKVEKLRVGYDRNHTTDVGAIATSRQLETVKRHVDDALAKGAVIYAQSKSPKDPMEGHFYPPTVLIEVTHDMLVMAEETFGPVLGVMKVASMDDAIILANDSDLGLTGSVWTKKGKKGAALARRIMAGAVTVNDHLMSHGLAETPWGGFKESGIGRSHGAIGFAEMTESQVVVRDVLPFVKKNLWWHPFSPRVYATIKGVAQALYAPTWKGRAKGLGKVLMGFPRMFMK</sequence>
<dbReference type="PANTHER" id="PTHR11699">
    <property type="entry name" value="ALDEHYDE DEHYDROGENASE-RELATED"/>
    <property type="match status" value="1"/>
</dbReference>
<evidence type="ECO:0000256" key="5">
    <source>
        <dbReference type="PROSITE-ProRule" id="PRU10007"/>
    </source>
</evidence>
<dbReference type="InterPro" id="IPR016162">
    <property type="entry name" value="Ald_DH_N"/>
</dbReference>
<evidence type="ECO:0000256" key="1">
    <source>
        <dbReference type="ARBA" id="ARBA00009986"/>
    </source>
</evidence>
<evidence type="ECO:0000256" key="3">
    <source>
        <dbReference type="PIRNR" id="PIRNR036492"/>
    </source>
</evidence>
<dbReference type="SUPFAM" id="SSF53720">
    <property type="entry name" value="ALDH-like"/>
    <property type="match status" value="1"/>
</dbReference>
<accession>A0A1G5CUN9</accession>
<dbReference type="GO" id="GO:0006081">
    <property type="term" value="P:aldehyde metabolic process"/>
    <property type="evidence" value="ECO:0007669"/>
    <property type="project" value="InterPro"/>
</dbReference>
<evidence type="ECO:0000313" key="8">
    <source>
        <dbReference type="EMBL" id="SCY05971.1"/>
    </source>
</evidence>
<evidence type="ECO:0000313" key="9">
    <source>
        <dbReference type="Proteomes" id="UP000198870"/>
    </source>
</evidence>
<dbReference type="RefSeq" id="WP_092209428.1">
    <property type="nucleotide sequence ID" value="NZ_FMUX01000003.1"/>
</dbReference>
<dbReference type="PROSITE" id="PS00687">
    <property type="entry name" value="ALDEHYDE_DEHYDR_GLU"/>
    <property type="match status" value="1"/>
</dbReference>
<evidence type="ECO:0000256" key="4">
    <source>
        <dbReference type="PIRSR" id="PIRSR036492-1"/>
    </source>
</evidence>
<dbReference type="InterPro" id="IPR016160">
    <property type="entry name" value="Ald_DH_CS_CYS"/>
</dbReference>
<reference evidence="8 9" key="1">
    <citation type="submission" date="2016-10" db="EMBL/GenBank/DDBJ databases">
        <authorList>
            <person name="de Groot N.N."/>
        </authorList>
    </citation>
    <scope>NUCLEOTIDE SEQUENCE [LARGE SCALE GENOMIC DNA]</scope>
    <source>
        <strain evidence="8 9">AA1</strain>
    </source>
</reference>
<comment type="similarity">
    <text evidence="1 3 6">Belongs to the aldehyde dehydrogenase family.</text>
</comment>
<feature type="domain" description="Aldehyde dehydrogenase" evidence="7">
    <location>
        <begin position="14"/>
        <end position="474"/>
    </location>
</feature>
<dbReference type="InterPro" id="IPR015590">
    <property type="entry name" value="Aldehyde_DH_dom"/>
</dbReference>
<dbReference type="InterPro" id="IPR029510">
    <property type="entry name" value="Ald_DH_CS_GLU"/>
</dbReference>
<dbReference type="CDD" id="cd07099">
    <property type="entry name" value="ALDH_DDALDH"/>
    <property type="match status" value="1"/>
</dbReference>
<dbReference type="InterPro" id="IPR016161">
    <property type="entry name" value="Ald_DH/histidinol_DH"/>
</dbReference>
<protein>
    <recommendedName>
        <fullName evidence="3">Aldehyde dehydrogenase</fullName>
    </recommendedName>
</protein>
<dbReference type="EMBL" id="FMUX01000003">
    <property type="protein sequence ID" value="SCY05971.1"/>
    <property type="molecule type" value="Genomic_DNA"/>
</dbReference>
<keyword evidence="2 3" id="KW-0560">Oxidoreductase</keyword>
<evidence type="ECO:0000256" key="6">
    <source>
        <dbReference type="RuleBase" id="RU003345"/>
    </source>
</evidence>
<name>A0A1G5CUN9_9BACT</name>
<dbReference type="Gene3D" id="3.40.605.10">
    <property type="entry name" value="Aldehyde Dehydrogenase, Chain A, domain 1"/>
    <property type="match status" value="1"/>
</dbReference>
<dbReference type="InterPro" id="IPR016163">
    <property type="entry name" value="Ald_DH_C"/>
</dbReference>
<keyword evidence="9" id="KW-1185">Reference proteome</keyword>
<feature type="active site" evidence="4">
    <location>
        <position position="281"/>
    </location>
</feature>
<evidence type="ECO:0000259" key="7">
    <source>
        <dbReference type="Pfam" id="PF00171"/>
    </source>
</evidence>
<dbReference type="FunFam" id="3.40.309.10:FF:000009">
    <property type="entry name" value="Aldehyde dehydrogenase A"/>
    <property type="match status" value="1"/>
</dbReference>
<evidence type="ECO:0000256" key="2">
    <source>
        <dbReference type="ARBA" id="ARBA00023002"/>
    </source>
</evidence>